<reference evidence="1 2" key="1">
    <citation type="submission" date="2010-12" db="EMBL/GenBank/DDBJ databases">
        <authorList>
            <person name="Muzny D."/>
            <person name="Qin X."/>
            <person name="Deng J."/>
            <person name="Jiang H."/>
            <person name="Liu Y."/>
            <person name="Qu J."/>
            <person name="Song X.-Z."/>
            <person name="Zhang L."/>
            <person name="Thornton R."/>
            <person name="Coyle M."/>
            <person name="Francisco L."/>
            <person name="Jackson L."/>
            <person name="Javaid M."/>
            <person name="Korchina V."/>
            <person name="Kovar C."/>
            <person name="Mata R."/>
            <person name="Mathew T."/>
            <person name="Ngo R."/>
            <person name="Nguyen L."/>
            <person name="Nguyen N."/>
            <person name="Okwuonu G."/>
            <person name="Ongeri F."/>
            <person name="Pham C."/>
            <person name="Simmons D."/>
            <person name="Wilczek-Boney K."/>
            <person name="Hale W."/>
            <person name="Jakkamsetti A."/>
            <person name="Pham P."/>
            <person name="Ruth R."/>
            <person name="San Lucas F."/>
            <person name="Warren J."/>
            <person name="Zhang J."/>
            <person name="Zhao Z."/>
            <person name="Zhou C."/>
            <person name="Zhu D."/>
            <person name="Lee S."/>
            <person name="Bess C."/>
            <person name="Blankenburg K."/>
            <person name="Forbes L."/>
            <person name="Fu Q."/>
            <person name="Gubbala S."/>
            <person name="Hirani K."/>
            <person name="Jayaseelan J.C."/>
            <person name="Lara F."/>
            <person name="Munidasa M."/>
            <person name="Palculict T."/>
            <person name="Patil S."/>
            <person name="Pu L.-L."/>
            <person name="Saada N."/>
            <person name="Tang L."/>
            <person name="Weissenberger G."/>
            <person name="Zhu Y."/>
            <person name="Hemphill L."/>
            <person name="Shang Y."/>
            <person name="Youmans B."/>
            <person name="Ayvaz T."/>
            <person name="Ross M."/>
            <person name="Santibanez J."/>
            <person name="Aqrawi P."/>
            <person name="Gross S."/>
            <person name="Joshi V."/>
            <person name="Fowler G."/>
            <person name="Nazareth L."/>
            <person name="Reid J."/>
            <person name="Worley K."/>
            <person name="Petrosino J."/>
            <person name="Highlander S."/>
            <person name="Gibbs R."/>
        </authorList>
    </citation>
    <scope>NUCLEOTIDE SEQUENCE [LARGE SCALE GENOMIC DNA]</scope>
    <source>
        <strain evidence="1 2">ATCC 9812</strain>
    </source>
</reference>
<protein>
    <submittedName>
        <fullName evidence="1">Uncharacterized protein</fullName>
    </submittedName>
</protein>
<comment type="caution">
    <text evidence="1">The sequence shown here is derived from an EMBL/GenBank/DDBJ whole genome shotgun (WGS) entry which is preliminary data.</text>
</comment>
<dbReference type="Proteomes" id="UP000005699">
    <property type="component" value="Unassembled WGS sequence"/>
</dbReference>
<accession>E8JMN4</accession>
<dbReference type="HOGENOM" id="CLU_3189509_0_0_9"/>
<proteinExistence type="predicted"/>
<evidence type="ECO:0000313" key="1">
    <source>
        <dbReference type="EMBL" id="EFW89649.1"/>
    </source>
</evidence>
<gene>
    <name evidence="1" type="ORF">HMPREF0819_0257</name>
</gene>
<evidence type="ECO:0000313" key="2">
    <source>
        <dbReference type="Proteomes" id="UP000005699"/>
    </source>
</evidence>
<name>E8JMN4_STREI</name>
<dbReference type="AlphaFoldDB" id="E8JMN4"/>
<organism evidence="1 2">
    <name type="scientific">Streptococcus equinus ATCC 9812</name>
    <dbReference type="NCBI Taxonomy" id="525379"/>
    <lineage>
        <taxon>Bacteria</taxon>
        <taxon>Bacillati</taxon>
        <taxon>Bacillota</taxon>
        <taxon>Bacilli</taxon>
        <taxon>Lactobacillales</taxon>
        <taxon>Streptococcaceae</taxon>
        <taxon>Streptococcus</taxon>
    </lineage>
</organism>
<sequence length="46" mass="5073">MDYTFTNVSTQSIDGLTAGQKATIVDVYLVSDNNPVTISYENATWK</sequence>
<dbReference type="EMBL" id="AEVB01000006">
    <property type="protein sequence ID" value="EFW89649.1"/>
    <property type="molecule type" value="Genomic_DNA"/>
</dbReference>
<dbReference type="RefSeq" id="WP_004231222.1">
    <property type="nucleotide sequence ID" value="NZ_GL698429.1"/>
</dbReference>